<dbReference type="EMBL" id="LSBI01000005">
    <property type="protein sequence ID" value="OAQ89701.1"/>
    <property type="molecule type" value="Genomic_DNA"/>
</dbReference>
<reference evidence="2 3" key="1">
    <citation type="submission" date="2016-02" db="EMBL/GenBank/DDBJ databases">
        <title>Biosynthesis of antibiotic leucinostatins and their inhibition on Phytophthora in bio-control Purpureocillium lilacinum.</title>
        <authorList>
            <person name="Wang G."/>
            <person name="Liu Z."/>
            <person name="Lin R."/>
            <person name="Li E."/>
            <person name="Mao Z."/>
            <person name="Ling J."/>
            <person name="Yin W."/>
            <person name="Xie B."/>
        </authorList>
    </citation>
    <scope>NUCLEOTIDE SEQUENCE [LARGE SCALE GENOMIC DNA]</scope>
    <source>
        <strain evidence="2">PLFJ-1</strain>
    </source>
</reference>
<comment type="caution">
    <text evidence="2">The sequence shown here is derived from an EMBL/GenBank/DDBJ whole genome shotgun (WGS) entry which is preliminary data.</text>
</comment>
<sequence length="383" mass="42695">MVSFAPVTQTKHVMESLRPLKGILKKRAQSSLAPIEFRGGLQNHHAENHHAFDDYLYYMHIASVWDWYSRYPPVDGSKKDRVTFNDHRTVNVFLVDGPMEEFSGYPHHDPDHIRVSEHEYSAEDLKMLGGEEGCPEQLFEHSETSSDTSSEGGPATPPLSPISTFDVVDIQFASRSWDDMMDEDAEIELGMPMVAKPMSTTTPNIAIFDGLGVGIKGRRWDEDDEDDLPTLPMTATPPNVDIFDGRGLNIKGTRWDEDDEDETPLVVPSTIISDDTAPHIAIFDGLGTGIKGRRWDDDDEEDDLVDIPFYTTVAAMATQSQQNVDACDGLGTRLKGPAGIGLDDRKAVSKEKLDQSRPRIDVWDGRGTSIQGRSWADDEDEED</sequence>
<feature type="region of interest" description="Disordered" evidence="1">
    <location>
        <begin position="138"/>
        <end position="163"/>
    </location>
</feature>
<evidence type="ECO:0000256" key="1">
    <source>
        <dbReference type="SAM" id="MobiDB-lite"/>
    </source>
</evidence>
<organism evidence="2 3">
    <name type="scientific">Purpureocillium lilacinum</name>
    <name type="common">Paecilomyces lilacinus</name>
    <dbReference type="NCBI Taxonomy" id="33203"/>
    <lineage>
        <taxon>Eukaryota</taxon>
        <taxon>Fungi</taxon>
        <taxon>Dikarya</taxon>
        <taxon>Ascomycota</taxon>
        <taxon>Pezizomycotina</taxon>
        <taxon>Sordariomycetes</taxon>
        <taxon>Hypocreomycetidae</taxon>
        <taxon>Hypocreales</taxon>
        <taxon>Ophiocordycipitaceae</taxon>
        <taxon>Purpureocillium</taxon>
    </lineage>
</organism>
<dbReference type="AlphaFoldDB" id="A0A179HJE1"/>
<feature type="compositionally biased region" description="Basic and acidic residues" evidence="1">
    <location>
        <begin position="346"/>
        <end position="364"/>
    </location>
</feature>
<evidence type="ECO:0000313" key="2">
    <source>
        <dbReference type="EMBL" id="OAQ89701.1"/>
    </source>
</evidence>
<gene>
    <name evidence="2" type="ORF">VFPFJ_06115</name>
</gene>
<feature type="region of interest" description="Disordered" evidence="1">
    <location>
        <begin position="346"/>
        <end position="383"/>
    </location>
</feature>
<accession>A0A179HJE1</accession>
<proteinExistence type="predicted"/>
<protein>
    <submittedName>
        <fullName evidence="2">Uncharacterized protein</fullName>
    </submittedName>
</protein>
<evidence type="ECO:0000313" key="3">
    <source>
        <dbReference type="Proteomes" id="UP000078340"/>
    </source>
</evidence>
<dbReference type="Proteomes" id="UP000078340">
    <property type="component" value="Unassembled WGS sequence"/>
</dbReference>
<name>A0A179HJE1_PURLI</name>